<evidence type="ECO:0000313" key="1">
    <source>
        <dbReference type="EMBL" id="MCW7526112.1"/>
    </source>
</evidence>
<evidence type="ECO:0000313" key="2">
    <source>
        <dbReference type="Proteomes" id="UP001208912"/>
    </source>
</evidence>
<comment type="caution">
    <text evidence="1">The sequence shown here is derived from an EMBL/GenBank/DDBJ whole genome shotgun (WGS) entry which is preliminary data.</text>
</comment>
<proteinExistence type="predicted"/>
<dbReference type="RefSeq" id="WP_265351389.1">
    <property type="nucleotide sequence ID" value="NZ_JAMQPL010000002.1"/>
</dbReference>
<protein>
    <submittedName>
        <fullName evidence="1">Transposase</fullName>
    </submittedName>
</protein>
<keyword evidence="2" id="KW-1185">Reference proteome</keyword>
<reference evidence="1 2" key="1">
    <citation type="submission" date="2022-06" db="EMBL/GenBank/DDBJ databases">
        <title>Leptospira isolates from biofilms formed at urban environments.</title>
        <authorList>
            <person name="Ribeiro P.S."/>
            <person name="Sousa T."/>
            <person name="Carvalho N."/>
            <person name="Aburjaile F."/>
            <person name="Neves F."/>
            <person name="Oliveira D."/>
            <person name="Blanco L."/>
            <person name="Lima J."/>
            <person name="Costa F."/>
            <person name="Brenig B."/>
            <person name="Soares S."/>
            <person name="Ramos R."/>
            <person name="Goes-Neto A."/>
            <person name="Matiuzzi M."/>
            <person name="Azevedo V."/>
            <person name="Ristow P."/>
        </authorList>
    </citation>
    <scope>NUCLEOTIDE SEQUENCE [LARGE SCALE GENOMIC DNA]</scope>
    <source>
        <strain evidence="1 2">VSF19</strain>
    </source>
</reference>
<accession>A0ABT3MGU2</accession>
<gene>
    <name evidence="1" type="ORF">ND861_07145</name>
</gene>
<dbReference type="Proteomes" id="UP001208912">
    <property type="component" value="Unassembled WGS sequence"/>
</dbReference>
<dbReference type="EMBL" id="JAMQPM010000002">
    <property type="protein sequence ID" value="MCW7526112.1"/>
    <property type="molecule type" value="Genomic_DNA"/>
</dbReference>
<organism evidence="1 2">
    <name type="scientific">Leptospira soteropolitanensis</name>
    <dbReference type="NCBI Taxonomy" id="2950025"/>
    <lineage>
        <taxon>Bacteria</taxon>
        <taxon>Pseudomonadati</taxon>
        <taxon>Spirochaetota</taxon>
        <taxon>Spirochaetia</taxon>
        <taxon>Leptospirales</taxon>
        <taxon>Leptospiraceae</taxon>
        <taxon>Leptospira</taxon>
    </lineage>
</organism>
<name>A0ABT3MGU2_9LEPT</name>
<sequence>MGKCPICHSQRSLAKNTPLQGLHLPLSYFSYILHEIILSYPNVITSKAIQRRLNLKSYPSAWLLKKRIQAFMSQLNDSFLRQTKEALELEAKQNNNEKMPFRGDVSKAIKQRVIVNIDSLAIFSVGVSANKYRSRYRHGGITSSIYRSVKSGGEQVGSLASNITIKGCLSFYESHPLTTSDYAISHLSKVLSPYNVLMADEAYSSLFGKYRNVRLINHSLKAKRKIHTFSRERWSKEGVNSNAVEGANGVLKTAMRQYRWFNCKYSQLYLNEFAVAKNLKFFKMEKNIIFGVNSERDFCGNRIGEIEHKNRKELLKSFLYTPINYSERKYLESSNLKNSLTQDELNKLPKVLQSAIKLNDYSVNYLRGHRLIRERKYRFIYRKVYNYLNKNQWTDLNNVSDAIGISKSECLHIIKKMTLANLLETIVYDEKGRDKVRIKLRYESFYQILLTSEKEELGIIESKFKNKAKFRKKKSNYTGFKRGSKYE</sequence>